<evidence type="ECO:0000313" key="5">
    <source>
        <dbReference type="EMBL" id="GFZ06810.1"/>
    </source>
</evidence>
<proteinExistence type="predicted"/>
<dbReference type="EMBL" id="BJWL01000018">
    <property type="protein sequence ID" value="GFZ06810.1"/>
    <property type="molecule type" value="Genomic_DNA"/>
</dbReference>
<feature type="domain" description="Retrovirus-related Pol polyprotein from transposon TNT 1-94-like beta-barrel" evidence="4">
    <location>
        <begin position="87"/>
        <end position="162"/>
    </location>
</feature>
<dbReference type="GO" id="GO:0004190">
    <property type="term" value="F:aspartic-type endopeptidase activity"/>
    <property type="evidence" value="ECO:0007669"/>
    <property type="project" value="UniProtKB-KW"/>
</dbReference>
<evidence type="ECO:0008006" key="7">
    <source>
        <dbReference type="Google" id="ProtNLM"/>
    </source>
</evidence>
<feature type="region of interest" description="Disordered" evidence="2">
    <location>
        <begin position="16"/>
        <end position="36"/>
    </location>
</feature>
<reference evidence="5 6" key="1">
    <citation type="submission" date="2019-07" db="EMBL/GenBank/DDBJ databases">
        <title>De Novo Assembly of kiwifruit Actinidia rufa.</title>
        <authorList>
            <person name="Sugita-Konishi S."/>
            <person name="Sato K."/>
            <person name="Mori E."/>
            <person name="Abe Y."/>
            <person name="Kisaki G."/>
            <person name="Hamano K."/>
            <person name="Suezawa K."/>
            <person name="Otani M."/>
            <person name="Fukuda T."/>
            <person name="Manabe T."/>
            <person name="Gomi K."/>
            <person name="Tabuchi M."/>
            <person name="Akimitsu K."/>
            <person name="Kataoka I."/>
        </authorList>
    </citation>
    <scope>NUCLEOTIDE SEQUENCE [LARGE SCALE GENOMIC DNA]</scope>
    <source>
        <strain evidence="6">cv. Fuchu</strain>
    </source>
</reference>
<keyword evidence="1" id="KW-0378">Hydrolase</keyword>
<dbReference type="AlphaFoldDB" id="A0A7J0G7P0"/>
<dbReference type="PANTHER" id="PTHR11439">
    <property type="entry name" value="GAG-POL-RELATED RETROTRANSPOSON"/>
    <property type="match status" value="1"/>
</dbReference>
<dbReference type="InterPro" id="IPR013103">
    <property type="entry name" value="RVT_2"/>
</dbReference>
<dbReference type="Pfam" id="PF07727">
    <property type="entry name" value="RVT_2"/>
    <property type="match status" value="1"/>
</dbReference>
<evidence type="ECO:0000259" key="3">
    <source>
        <dbReference type="Pfam" id="PF07727"/>
    </source>
</evidence>
<organism evidence="5 6">
    <name type="scientific">Actinidia rufa</name>
    <dbReference type="NCBI Taxonomy" id="165716"/>
    <lineage>
        <taxon>Eukaryota</taxon>
        <taxon>Viridiplantae</taxon>
        <taxon>Streptophyta</taxon>
        <taxon>Embryophyta</taxon>
        <taxon>Tracheophyta</taxon>
        <taxon>Spermatophyta</taxon>
        <taxon>Magnoliopsida</taxon>
        <taxon>eudicotyledons</taxon>
        <taxon>Gunneridae</taxon>
        <taxon>Pentapetalae</taxon>
        <taxon>asterids</taxon>
        <taxon>Ericales</taxon>
        <taxon>Actinidiaceae</taxon>
        <taxon>Actinidia</taxon>
    </lineage>
</organism>
<dbReference type="PANTHER" id="PTHR11439:SF461">
    <property type="entry name" value="OS10G0432200 PROTEIN"/>
    <property type="match status" value="1"/>
</dbReference>
<dbReference type="InterPro" id="IPR043502">
    <property type="entry name" value="DNA/RNA_pol_sf"/>
</dbReference>
<dbReference type="CDD" id="cd09272">
    <property type="entry name" value="RNase_HI_RT_Ty1"/>
    <property type="match status" value="1"/>
</dbReference>
<dbReference type="SUPFAM" id="SSF56672">
    <property type="entry name" value="DNA/RNA polymerases"/>
    <property type="match status" value="1"/>
</dbReference>
<dbReference type="Proteomes" id="UP000585474">
    <property type="component" value="Unassembled WGS sequence"/>
</dbReference>
<evidence type="ECO:0000256" key="1">
    <source>
        <dbReference type="ARBA" id="ARBA00022750"/>
    </source>
</evidence>
<feature type="compositionally biased region" description="Low complexity" evidence="2">
    <location>
        <begin position="16"/>
        <end position="31"/>
    </location>
</feature>
<dbReference type="InterPro" id="IPR054722">
    <property type="entry name" value="PolX-like_BBD"/>
</dbReference>
<dbReference type="Pfam" id="PF22936">
    <property type="entry name" value="Pol_BBD"/>
    <property type="match status" value="1"/>
</dbReference>
<protein>
    <recommendedName>
        <fullName evidence="7">Reverse transcriptase Ty1/copia-type domain-containing protein</fullName>
    </recommendedName>
</protein>
<keyword evidence="6" id="KW-1185">Reference proteome</keyword>
<keyword evidence="1" id="KW-0645">Protease</keyword>
<evidence type="ECO:0000259" key="4">
    <source>
        <dbReference type="Pfam" id="PF22936"/>
    </source>
</evidence>
<keyword evidence="1" id="KW-0064">Aspartyl protease</keyword>
<evidence type="ECO:0000256" key="2">
    <source>
        <dbReference type="SAM" id="MobiDB-lite"/>
    </source>
</evidence>
<evidence type="ECO:0000313" key="6">
    <source>
        <dbReference type="Proteomes" id="UP000585474"/>
    </source>
</evidence>
<comment type="caution">
    <text evidence="5">The sequence shown here is derived from an EMBL/GenBank/DDBJ whole genome shotgun (WGS) entry which is preliminary data.</text>
</comment>
<gene>
    <name evidence="5" type="ORF">Acr_18g0009800</name>
</gene>
<feature type="domain" description="Reverse transcriptase Ty1/copia-type" evidence="3">
    <location>
        <begin position="310"/>
        <end position="376"/>
    </location>
</feature>
<name>A0A7J0G7P0_9ERIC</name>
<dbReference type="OrthoDB" id="414945at2759"/>
<accession>A0A7J0G7P0</accession>
<sequence length="500" mass="54704">MWTPLLLPPISRARGSFSVSRGSSTSGAQSSDTRPQFTIATTEASSTAFASPTLIDVSDLPALVQQILSASSNPCIALFASLGISSWYFDSWCSNYMTSDLSIFSSKSSESSFPVIYTTNGSSMTIDDFGHVSTSTLSLPHTYYIRKLALNLVSIGQLCDLGLSILFSFAGCVVQDSWMGQTLRIHHKNGRLFYLVHLYLSIPTTATTSTSSSSPSFEICHSRLGHVLLGLSIKAILLSSSTAPPYLIDPSIKLFPEDVDVPTVLPNDAPHAAPPTSVYLMESPSTDSAPPIAPSVPLSSDLPSAHGIVLLLLLYVDDMILTRDDAHGISELKDFLHRYFEMIDLGPLSYFLGLEVSSNSTGYSLTQAKYASDLLTCVGFQIFMSVPRSTYYATVLHILRKLIWLRWLLQDMGINHSGAIVLHCDNRSAILIAHNDVFHDRTKHIEIDCHFIRQHVVRDTVFLLPISSTDQTTDIFTKSLPPGRFDALVTKLKLASTKPS</sequence>